<dbReference type="RefSeq" id="WP_377142774.1">
    <property type="nucleotide sequence ID" value="NZ_JBHTIA010000008.1"/>
</dbReference>
<gene>
    <name evidence="1" type="ORF">ACFQZI_11885</name>
</gene>
<evidence type="ECO:0000313" key="1">
    <source>
        <dbReference type="EMBL" id="MFD0765554.1"/>
    </source>
</evidence>
<sequence>MKAEYKPATSKLVTRFDNELKNLLMEDLKAFRERNQFTSSNKQKAAQQQLVAA</sequence>
<reference evidence="2" key="1">
    <citation type="journal article" date="2019" name="Int. J. Syst. Evol. Microbiol.">
        <title>The Global Catalogue of Microorganisms (GCM) 10K type strain sequencing project: providing services to taxonomists for standard genome sequencing and annotation.</title>
        <authorList>
            <consortium name="The Broad Institute Genomics Platform"/>
            <consortium name="The Broad Institute Genome Sequencing Center for Infectious Disease"/>
            <person name="Wu L."/>
            <person name="Ma J."/>
        </authorList>
    </citation>
    <scope>NUCLEOTIDE SEQUENCE [LARGE SCALE GENOMIC DNA]</scope>
    <source>
        <strain evidence="2">CCUG 60742</strain>
    </source>
</reference>
<evidence type="ECO:0000313" key="2">
    <source>
        <dbReference type="Proteomes" id="UP001597073"/>
    </source>
</evidence>
<organism evidence="1 2">
    <name type="scientific">Mucilaginibacter lutimaris</name>
    <dbReference type="NCBI Taxonomy" id="931629"/>
    <lineage>
        <taxon>Bacteria</taxon>
        <taxon>Pseudomonadati</taxon>
        <taxon>Bacteroidota</taxon>
        <taxon>Sphingobacteriia</taxon>
        <taxon>Sphingobacteriales</taxon>
        <taxon>Sphingobacteriaceae</taxon>
        <taxon>Mucilaginibacter</taxon>
    </lineage>
</organism>
<dbReference type="EMBL" id="JBHTIA010000008">
    <property type="protein sequence ID" value="MFD0765554.1"/>
    <property type="molecule type" value="Genomic_DNA"/>
</dbReference>
<keyword evidence="2" id="KW-1185">Reference proteome</keyword>
<protein>
    <submittedName>
        <fullName evidence="1">Uncharacterized protein</fullName>
    </submittedName>
</protein>
<dbReference type="Proteomes" id="UP001597073">
    <property type="component" value="Unassembled WGS sequence"/>
</dbReference>
<accession>A0ABW2ZH58</accession>
<name>A0ABW2ZH58_9SPHI</name>
<proteinExistence type="predicted"/>
<comment type="caution">
    <text evidence="1">The sequence shown here is derived from an EMBL/GenBank/DDBJ whole genome shotgun (WGS) entry which is preliminary data.</text>
</comment>